<dbReference type="AlphaFoldDB" id="A0A0B7ACB5"/>
<protein>
    <submittedName>
        <fullName evidence="1">Uncharacterized protein</fullName>
    </submittedName>
</protein>
<feature type="non-terminal residue" evidence="1">
    <location>
        <position position="64"/>
    </location>
</feature>
<gene>
    <name evidence="1" type="primary">ORF109898</name>
</gene>
<name>A0A0B7ACB5_9EUPU</name>
<evidence type="ECO:0000313" key="1">
    <source>
        <dbReference type="EMBL" id="CEK78388.1"/>
    </source>
</evidence>
<dbReference type="EMBL" id="HACG01031523">
    <property type="protein sequence ID" value="CEK78388.1"/>
    <property type="molecule type" value="Transcribed_RNA"/>
</dbReference>
<reference evidence="1" key="1">
    <citation type="submission" date="2014-12" db="EMBL/GenBank/DDBJ databases">
        <title>Insight into the proteome of Arion vulgaris.</title>
        <authorList>
            <person name="Aradska J."/>
            <person name="Bulat T."/>
            <person name="Smidak R."/>
            <person name="Sarate P."/>
            <person name="Gangsoo J."/>
            <person name="Sialana F."/>
            <person name="Bilban M."/>
            <person name="Lubec G."/>
        </authorList>
    </citation>
    <scope>NUCLEOTIDE SEQUENCE</scope>
    <source>
        <tissue evidence="1">Skin</tissue>
    </source>
</reference>
<proteinExistence type="predicted"/>
<sequence>MLISVGGHGLPSHMITGVPDKVCVLALTKQCGLSVQVFIPSAASLPQLSPNFHLKFSLINLQLS</sequence>
<organism evidence="1">
    <name type="scientific">Arion vulgaris</name>
    <dbReference type="NCBI Taxonomy" id="1028688"/>
    <lineage>
        <taxon>Eukaryota</taxon>
        <taxon>Metazoa</taxon>
        <taxon>Spiralia</taxon>
        <taxon>Lophotrochozoa</taxon>
        <taxon>Mollusca</taxon>
        <taxon>Gastropoda</taxon>
        <taxon>Heterobranchia</taxon>
        <taxon>Euthyneura</taxon>
        <taxon>Panpulmonata</taxon>
        <taxon>Eupulmonata</taxon>
        <taxon>Stylommatophora</taxon>
        <taxon>Helicina</taxon>
        <taxon>Arionoidea</taxon>
        <taxon>Arionidae</taxon>
        <taxon>Arion</taxon>
    </lineage>
</organism>
<accession>A0A0B7ACB5</accession>